<dbReference type="KEGG" id="erl:AOC36_03590"/>
<evidence type="ECO:0000313" key="2">
    <source>
        <dbReference type="EMBL" id="AMC93091.1"/>
    </source>
</evidence>
<protein>
    <recommendedName>
        <fullName evidence="4">ABC transporter permease</fullName>
    </recommendedName>
</protein>
<evidence type="ECO:0000313" key="3">
    <source>
        <dbReference type="Proteomes" id="UP000063781"/>
    </source>
</evidence>
<keyword evidence="3" id="KW-1185">Reference proteome</keyword>
<keyword evidence="1" id="KW-1133">Transmembrane helix</keyword>
<feature type="transmembrane region" description="Helical" evidence="1">
    <location>
        <begin position="247"/>
        <end position="267"/>
    </location>
</feature>
<proteinExistence type="predicted"/>
<organism evidence="2 3">
    <name type="scientific">Erysipelothrix larvae</name>
    <dbReference type="NCBI Taxonomy" id="1514105"/>
    <lineage>
        <taxon>Bacteria</taxon>
        <taxon>Bacillati</taxon>
        <taxon>Bacillota</taxon>
        <taxon>Erysipelotrichia</taxon>
        <taxon>Erysipelotrichales</taxon>
        <taxon>Erysipelotrichaceae</taxon>
        <taxon>Erysipelothrix</taxon>
    </lineage>
</organism>
<dbReference type="RefSeq" id="WP_067631526.1">
    <property type="nucleotide sequence ID" value="NZ_CP013213.1"/>
</dbReference>
<gene>
    <name evidence="2" type="ORF">AOC36_03590</name>
</gene>
<reference evidence="2 3" key="1">
    <citation type="submission" date="2015-10" db="EMBL/GenBank/DDBJ databases">
        <title>Erysipelothrix larvae sp. LV19 isolated from the larval gut of the rhinoceros beetle, Trypoxylus dichotomus.</title>
        <authorList>
            <person name="Lim S."/>
            <person name="Kim B.-C."/>
        </authorList>
    </citation>
    <scope>NUCLEOTIDE SEQUENCE [LARGE SCALE GENOMIC DNA]</scope>
    <source>
        <strain evidence="2 3">LV19</strain>
    </source>
</reference>
<keyword evidence="1" id="KW-0472">Membrane</keyword>
<accession>A0A109UGS2</accession>
<evidence type="ECO:0000256" key="1">
    <source>
        <dbReference type="SAM" id="Phobius"/>
    </source>
</evidence>
<dbReference type="AlphaFoldDB" id="A0A109UGS2"/>
<dbReference type="EMBL" id="CP013213">
    <property type="protein sequence ID" value="AMC93091.1"/>
    <property type="molecule type" value="Genomic_DNA"/>
</dbReference>
<feature type="transmembrane region" description="Helical" evidence="1">
    <location>
        <begin position="17"/>
        <end position="40"/>
    </location>
</feature>
<name>A0A109UGS2_9FIRM</name>
<evidence type="ECO:0008006" key="4">
    <source>
        <dbReference type="Google" id="ProtNLM"/>
    </source>
</evidence>
<feature type="transmembrane region" description="Helical" evidence="1">
    <location>
        <begin position="296"/>
        <end position="317"/>
    </location>
</feature>
<keyword evidence="1" id="KW-0812">Transmembrane</keyword>
<feature type="transmembrane region" description="Helical" evidence="1">
    <location>
        <begin position="323"/>
        <end position="347"/>
    </location>
</feature>
<sequence>MLDNIRYGLRDVYKNKIFFIITVFFLVTLNVVAVITAYSIRYDYYEREQIETQEAVRFKAVPVGYDFKYDKKNLDKYMEILNQNAMTYRISYTLSEENDALVFLVFGDPSLINDEIESSLNTDEVKVYTYDEAVDKEIKVLDETYPVHLINYDNHNLSIFNDIGRDSILVVYQGHNAYEVINLLLQSDSGTFYELLSQTIVRQDDRQRIDAFMDFVNTNIKEFKFISPYIIAMDDYVSSNHVFIRHYLIPLYIIMFFMGVFSFQVIFKGLLNKMQREFTIHVLHGAKFRDILIRQLVFYLSMMITAVVLAGIFVFPIGRQEPLIVLSVLITSGLILLMSIIYIYIALKRTNLFENLRGDHV</sequence>
<dbReference type="OrthoDB" id="10020949at2"/>
<dbReference type="Proteomes" id="UP000063781">
    <property type="component" value="Chromosome"/>
</dbReference>
<dbReference type="STRING" id="1514105.AOC36_03590"/>